<dbReference type="InterPro" id="IPR014048">
    <property type="entry name" value="MethylDNA_cys_MeTrfase_DNA-bd"/>
</dbReference>
<keyword evidence="6 13" id="KW-0808">Transferase</keyword>
<comment type="catalytic activity">
    <reaction evidence="1">
        <text>a 4-O-methyl-thymidine in DNA + L-cysteinyl-[protein] = a thymidine in DNA + S-methyl-L-cysteinyl-[protein]</text>
        <dbReference type="Rhea" id="RHEA:53428"/>
        <dbReference type="Rhea" id="RHEA-COMP:10131"/>
        <dbReference type="Rhea" id="RHEA-COMP:10132"/>
        <dbReference type="Rhea" id="RHEA-COMP:13555"/>
        <dbReference type="Rhea" id="RHEA-COMP:13556"/>
        <dbReference type="ChEBI" id="CHEBI:29950"/>
        <dbReference type="ChEBI" id="CHEBI:82612"/>
        <dbReference type="ChEBI" id="CHEBI:137386"/>
        <dbReference type="ChEBI" id="CHEBI:137387"/>
        <dbReference type="EC" id="2.1.1.63"/>
    </reaction>
</comment>
<dbReference type="InterPro" id="IPR023546">
    <property type="entry name" value="MGMT"/>
</dbReference>
<dbReference type="InterPro" id="IPR004026">
    <property type="entry name" value="Ada_DNA_repair_Zn-bd"/>
</dbReference>
<dbReference type="GO" id="GO:0006281">
    <property type="term" value="P:DNA repair"/>
    <property type="evidence" value="ECO:0007669"/>
    <property type="project" value="UniProtKB-KW"/>
</dbReference>
<dbReference type="EC" id="2.1.1.63" evidence="3"/>
<dbReference type="InterPro" id="IPR036631">
    <property type="entry name" value="MGMT_N_sf"/>
</dbReference>
<dbReference type="InterPro" id="IPR035451">
    <property type="entry name" value="Ada-like_dom_sf"/>
</dbReference>
<evidence type="ECO:0000256" key="9">
    <source>
        <dbReference type="ARBA" id="ARBA00023204"/>
    </source>
</evidence>
<evidence type="ECO:0000256" key="3">
    <source>
        <dbReference type="ARBA" id="ARBA00011918"/>
    </source>
</evidence>
<dbReference type="InterPro" id="IPR036217">
    <property type="entry name" value="MethylDNA_cys_MeTrfase_DNAb"/>
</dbReference>
<evidence type="ECO:0000256" key="2">
    <source>
        <dbReference type="ARBA" id="ARBA00008711"/>
    </source>
</evidence>
<evidence type="ECO:0000259" key="11">
    <source>
        <dbReference type="Pfam" id="PF01035"/>
    </source>
</evidence>
<reference evidence="13" key="1">
    <citation type="submission" date="2018-06" db="EMBL/GenBank/DDBJ databases">
        <authorList>
            <person name="Zhirakovskaya E."/>
        </authorList>
    </citation>
    <scope>NUCLEOTIDE SEQUENCE</scope>
</reference>
<dbReference type="PANTHER" id="PTHR10815">
    <property type="entry name" value="METHYLATED-DNA--PROTEIN-CYSTEINE METHYLTRANSFERASE"/>
    <property type="match status" value="1"/>
</dbReference>
<keyword evidence="5 13" id="KW-0489">Methyltransferase</keyword>
<dbReference type="HAMAP" id="MF_00772">
    <property type="entry name" value="OGT"/>
    <property type="match status" value="1"/>
</dbReference>
<dbReference type="Pfam" id="PF01035">
    <property type="entry name" value="DNA_binding_1"/>
    <property type="match status" value="1"/>
</dbReference>
<proteinExistence type="inferred from homology"/>
<dbReference type="EMBL" id="UOFQ01000102">
    <property type="protein sequence ID" value="VAW88593.1"/>
    <property type="molecule type" value="Genomic_DNA"/>
</dbReference>
<dbReference type="SUPFAM" id="SSF57884">
    <property type="entry name" value="Ada DNA repair protein, N-terminal domain (N-Ada 10)"/>
    <property type="match status" value="1"/>
</dbReference>
<dbReference type="CDD" id="cd06445">
    <property type="entry name" value="ATase"/>
    <property type="match status" value="1"/>
</dbReference>
<dbReference type="GO" id="GO:0003677">
    <property type="term" value="F:DNA binding"/>
    <property type="evidence" value="ECO:0007669"/>
    <property type="project" value="InterPro"/>
</dbReference>
<feature type="domain" description="Ada DNA repair metal-binding" evidence="12">
    <location>
        <begin position="161"/>
        <end position="223"/>
    </location>
</feature>
<evidence type="ECO:0000259" key="12">
    <source>
        <dbReference type="Pfam" id="PF02805"/>
    </source>
</evidence>
<evidence type="ECO:0000256" key="7">
    <source>
        <dbReference type="ARBA" id="ARBA00022763"/>
    </source>
</evidence>
<feature type="domain" description="Methylated-DNA-[protein]-cysteine S-methyltransferase DNA binding" evidence="11">
    <location>
        <begin position="72"/>
        <end position="151"/>
    </location>
</feature>
<comment type="catalytic activity">
    <reaction evidence="10">
        <text>a 6-O-methyl-2'-deoxyguanosine in DNA + L-cysteinyl-[protein] = S-methyl-L-cysteinyl-[protein] + a 2'-deoxyguanosine in DNA</text>
        <dbReference type="Rhea" id="RHEA:24000"/>
        <dbReference type="Rhea" id="RHEA-COMP:10131"/>
        <dbReference type="Rhea" id="RHEA-COMP:10132"/>
        <dbReference type="Rhea" id="RHEA-COMP:11367"/>
        <dbReference type="Rhea" id="RHEA-COMP:11368"/>
        <dbReference type="ChEBI" id="CHEBI:29950"/>
        <dbReference type="ChEBI" id="CHEBI:82612"/>
        <dbReference type="ChEBI" id="CHEBI:85445"/>
        <dbReference type="ChEBI" id="CHEBI:85448"/>
        <dbReference type="EC" id="2.1.1.63"/>
    </reaction>
</comment>
<dbReference type="Gene3D" id="3.40.10.10">
    <property type="entry name" value="DNA Methylphosphotriester Repair Domain"/>
    <property type="match status" value="1"/>
</dbReference>
<evidence type="ECO:0000256" key="8">
    <source>
        <dbReference type="ARBA" id="ARBA00023159"/>
    </source>
</evidence>
<sequence>MILGSFHHKLCLFDFRYRRMRLTVDNRIKNGLDAEYVEQDDDVLEKTRNQFDEYLNGDRQKFDIPLLTVGTDFQKQVWCALMEVPYGITLTYLQLAKNINNQKAVRAVAAANGANAIGLIIPCHRIIGSNGELVGYAGGLPIKKRLLKLEQSNFTLTDDEKYSFIGSKETRYDGFFFSAVKTTGIFCLPSCRAKKPNRENVVFYDTKKEAIDNGYRACKICSP</sequence>
<dbReference type="Gene3D" id="1.10.10.10">
    <property type="entry name" value="Winged helix-like DNA-binding domain superfamily/Winged helix DNA-binding domain"/>
    <property type="match status" value="1"/>
</dbReference>
<dbReference type="GO" id="GO:0006355">
    <property type="term" value="P:regulation of DNA-templated transcription"/>
    <property type="evidence" value="ECO:0007669"/>
    <property type="project" value="InterPro"/>
</dbReference>
<keyword evidence="8" id="KW-0010">Activator</keyword>
<evidence type="ECO:0000256" key="10">
    <source>
        <dbReference type="ARBA" id="ARBA00049348"/>
    </source>
</evidence>
<dbReference type="SUPFAM" id="SSF46767">
    <property type="entry name" value="Methylated DNA-protein cysteine methyltransferase, C-terminal domain"/>
    <property type="match status" value="1"/>
</dbReference>
<organism evidence="13">
    <name type="scientific">hydrothermal vent metagenome</name>
    <dbReference type="NCBI Taxonomy" id="652676"/>
    <lineage>
        <taxon>unclassified sequences</taxon>
        <taxon>metagenomes</taxon>
        <taxon>ecological metagenomes</taxon>
    </lineage>
</organism>
<dbReference type="NCBIfam" id="TIGR00589">
    <property type="entry name" value="ogt"/>
    <property type="match status" value="1"/>
</dbReference>
<dbReference type="PANTHER" id="PTHR10815:SF5">
    <property type="entry name" value="METHYLATED-DNA--PROTEIN-CYSTEINE METHYLTRANSFERASE"/>
    <property type="match status" value="1"/>
</dbReference>
<accession>A0A3B0ZK07</accession>
<dbReference type="Pfam" id="PF02805">
    <property type="entry name" value="Ada_Zn_binding"/>
    <property type="match status" value="1"/>
</dbReference>
<dbReference type="GO" id="GO:0008270">
    <property type="term" value="F:zinc ion binding"/>
    <property type="evidence" value="ECO:0007669"/>
    <property type="project" value="InterPro"/>
</dbReference>
<evidence type="ECO:0000256" key="5">
    <source>
        <dbReference type="ARBA" id="ARBA00022603"/>
    </source>
</evidence>
<keyword evidence="7" id="KW-0227">DNA damage</keyword>
<gene>
    <name evidence="13" type="ORF">MNBD_GAMMA17-338</name>
</gene>
<comment type="similarity">
    <text evidence="2">Belongs to the MGMT family.</text>
</comment>
<dbReference type="SUPFAM" id="SSF53155">
    <property type="entry name" value="Methylated DNA-protein cysteine methyltransferase domain"/>
    <property type="match status" value="1"/>
</dbReference>
<evidence type="ECO:0000313" key="13">
    <source>
        <dbReference type="EMBL" id="VAW88593.1"/>
    </source>
</evidence>
<dbReference type="FunFam" id="1.10.10.10:FF:000214">
    <property type="entry name" value="Methylated-DNA--protein-cysteine methyltransferase"/>
    <property type="match status" value="1"/>
</dbReference>
<dbReference type="InterPro" id="IPR036388">
    <property type="entry name" value="WH-like_DNA-bd_sf"/>
</dbReference>
<dbReference type="PROSITE" id="PS00374">
    <property type="entry name" value="MGMT"/>
    <property type="match status" value="1"/>
</dbReference>
<keyword evidence="4" id="KW-0963">Cytoplasm</keyword>
<evidence type="ECO:0000256" key="6">
    <source>
        <dbReference type="ARBA" id="ARBA00022679"/>
    </source>
</evidence>
<name>A0A3B0ZK07_9ZZZZ</name>
<dbReference type="GO" id="GO:0003908">
    <property type="term" value="F:methylated-DNA-[protein]-cysteine S-methyltransferase activity"/>
    <property type="evidence" value="ECO:0007669"/>
    <property type="project" value="UniProtKB-EC"/>
</dbReference>
<protein>
    <recommendedName>
        <fullName evidence="3">methylated-DNA--[protein]-cysteine S-methyltransferase</fullName>
        <ecNumber evidence="3">2.1.1.63</ecNumber>
    </recommendedName>
</protein>
<dbReference type="Gene3D" id="3.30.160.70">
    <property type="entry name" value="Methylated DNA-protein cysteine methyltransferase domain"/>
    <property type="match status" value="1"/>
</dbReference>
<evidence type="ECO:0000256" key="1">
    <source>
        <dbReference type="ARBA" id="ARBA00001286"/>
    </source>
</evidence>
<keyword evidence="9" id="KW-0234">DNA repair</keyword>
<dbReference type="GO" id="GO:0032259">
    <property type="term" value="P:methylation"/>
    <property type="evidence" value="ECO:0007669"/>
    <property type="project" value="UniProtKB-KW"/>
</dbReference>
<dbReference type="AlphaFoldDB" id="A0A3B0ZK07"/>
<evidence type="ECO:0000256" key="4">
    <source>
        <dbReference type="ARBA" id="ARBA00022490"/>
    </source>
</evidence>
<dbReference type="InterPro" id="IPR001497">
    <property type="entry name" value="MethylDNA_cys_MeTrfase_AS"/>
</dbReference>